<comment type="caution">
    <text evidence="1">The sequence shown here is derived from an EMBL/GenBank/DDBJ whole genome shotgun (WGS) entry which is preliminary data.</text>
</comment>
<accession>A0ABP9JA33</accession>
<gene>
    <name evidence="1" type="ORF">GCM10023258_18640</name>
</gene>
<dbReference type="PANTHER" id="PTHR34129">
    <property type="entry name" value="BLR1139 PROTEIN"/>
    <property type="match status" value="1"/>
</dbReference>
<dbReference type="Pfam" id="PF06108">
    <property type="entry name" value="DUF952"/>
    <property type="match status" value="1"/>
</dbReference>
<proteinExistence type="predicted"/>
<dbReference type="Proteomes" id="UP001500427">
    <property type="component" value="Unassembled WGS sequence"/>
</dbReference>
<organism evidence="1 2">
    <name type="scientific">Terrabacter aeriphilus</name>
    <dbReference type="NCBI Taxonomy" id="515662"/>
    <lineage>
        <taxon>Bacteria</taxon>
        <taxon>Bacillati</taxon>
        <taxon>Actinomycetota</taxon>
        <taxon>Actinomycetes</taxon>
        <taxon>Micrococcales</taxon>
        <taxon>Intrasporangiaceae</taxon>
        <taxon>Terrabacter</taxon>
    </lineage>
</organism>
<keyword evidence="2" id="KW-1185">Reference proteome</keyword>
<dbReference type="InterPro" id="IPR009297">
    <property type="entry name" value="DUF952"/>
</dbReference>
<evidence type="ECO:0000313" key="2">
    <source>
        <dbReference type="Proteomes" id="UP001500427"/>
    </source>
</evidence>
<evidence type="ECO:0000313" key="1">
    <source>
        <dbReference type="EMBL" id="GAA5025604.1"/>
    </source>
</evidence>
<dbReference type="Gene3D" id="3.20.170.20">
    <property type="entry name" value="Protein of unknown function DUF952"/>
    <property type="match status" value="1"/>
</dbReference>
<dbReference type="SUPFAM" id="SSF56399">
    <property type="entry name" value="ADP-ribosylation"/>
    <property type="match status" value="1"/>
</dbReference>
<name>A0ABP9JA33_9MICO</name>
<sequence length="126" mass="13780">MRSLHPGGEARRLVTSRAMIYHLAEQADWQQALAEGSYARSTRGRSLAEEGFIHASSDAQWPVVRRLFYADVTEPLVLLHVDESRLGARVVHEVGDPATGETFPHVYGPIEVDAVVGTTVLAPPHA</sequence>
<dbReference type="PANTHER" id="PTHR34129:SF1">
    <property type="entry name" value="DUF952 DOMAIN-CONTAINING PROTEIN"/>
    <property type="match status" value="1"/>
</dbReference>
<reference evidence="2" key="1">
    <citation type="journal article" date="2019" name="Int. J. Syst. Evol. Microbiol.">
        <title>The Global Catalogue of Microorganisms (GCM) 10K type strain sequencing project: providing services to taxonomists for standard genome sequencing and annotation.</title>
        <authorList>
            <consortium name="The Broad Institute Genomics Platform"/>
            <consortium name="The Broad Institute Genome Sequencing Center for Infectious Disease"/>
            <person name="Wu L."/>
            <person name="Ma J."/>
        </authorList>
    </citation>
    <scope>NUCLEOTIDE SEQUENCE [LARGE SCALE GENOMIC DNA]</scope>
    <source>
        <strain evidence="2">JCM 17687</strain>
    </source>
</reference>
<protein>
    <submittedName>
        <fullName evidence="1">DUF952 domain-containing protein</fullName>
    </submittedName>
</protein>
<dbReference type="EMBL" id="BAABIW010000014">
    <property type="protein sequence ID" value="GAA5025604.1"/>
    <property type="molecule type" value="Genomic_DNA"/>
</dbReference>